<evidence type="ECO:0000256" key="1">
    <source>
        <dbReference type="SAM" id="MobiDB-lite"/>
    </source>
</evidence>
<sequence>MPLRLPAPGFPSVNAFVPLASYPLLNRAFHTSLRSQANRRGVTQGLVVPMDRHPTINKTPALKTKHPNQAPQRPKENSPLTYFIRRVPVLAKEIDLRLQNERKQQVERPSSFFGRVRAFIEGIREARLLAYMLKAVLVIQEESKTLEVRRDETSAEASLSAILRCLEADNGLKRLGKGVLTETDRKVMEYCRSGYSESLEVFPIIWFDWF</sequence>
<dbReference type="Proteomes" id="UP000799750">
    <property type="component" value="Unassembled WGS sequence"/>
</dbReference>
<dbReference type="AlphaFoldDB" id="A0A6A6QFF3"/>
<feature type="region of interest" description="Disordered" evidence="1">
    <location>
        <begin position="53"/>
        <end position="76"/>
    </location>
</feature>
<gene>
    <name evidence="2" type="ORF">BU16DRAFT_595898</name>
</gene>
<name>A0A6A6QFF3_9PEZI</name>
<reference evidence="2" key="1">
    <citation type="journal article" date="2020" name="Stud. Mycol.">
        <title>101 Dothideomycetes genomes: a test case for predicting lifestyles and emergence of pathogens.</title>
        <authorList>
            <person name="Haridas S."/>
            <person name="Albert R."/>
            <person name="Binder M."/>
            <person name="Bloem J."/>
            <person name="Labutti K."/>
            <person name="Salamov A."/>
            <person name="Andreopoulos B."/>
            <person name="Baker S."/>
            <person name="Barry K."/>
            <person name="Bills G."/>
            <person name="Bluhm B."/>
            <person name="Cannon C."/>
            <person name="Castanera R."/>
            <person name="Culley D."/>
            <person name="Daum C."/>
            <person name="Ezra D."/>
            <person name="Gonzalez J."/>
            <person name="Henrissat B."/>
            <person name="Kuo A."/>
            <person name="Liang C."/>
            <person name="Lipzen A."/>
            <person name="Lutzoni F."/>
            <person name="Magnuson J."/>
            <person name="Mondo S."/>
            <person name="Nolan M."/>
            <person name="Ohm R."/>
            <person name="Pangilinan J."/>
            <person name="Park H.-J."/>
            <person name="Ramirez L."/>
            <person name="Alfaro M."/>
            <person name="Sun H."/>
            <person name="Tritt A."/>
            <person name="Yoshinaga Y."/>
            <person name="Zwiers L.-H."/>
            <person name="Turgeon B."/>
            <person name="Goodwin S."/>
            <person name="Spatafora J."/>
            <person name="Crous P."/>
            <person name="Grigoriev I."/>
        </authorList>
    </citation>
    <scope>NUCLEOTIDE SEQUENCE</scope>
    <source>
        <strain evidence="2">CBS 269.34</strain>
    </source>
</reference>
<dbReference type="OrthoDB" id="10469359at2759"/>
<evidence type="ECO:0000313" key="3">
    <source>
        <dbReference type="Proteomes" id="UP000799750"/>
    </source>
</evidence>
<evidence type="ECO:0000313" key="2">
    <source>
        <dbReference type="EMBL" id="KAF2491128.1"/>
    </source>
</evidence>
<protein>
    <submittedName>
        <fullName evidence="2">Uncharacterized protein</fullName>
    </submittedName>
</protein>
<proteinExistence type="predicted"/>
<organism evidence="2 3">
    <name type="scientific">Lophium mytilinum</name>
    <dbReference type="NCBI Taxonomy" id="390894"/>
    <lineage>
        <taxon>Eukaryota</taxon>
        <taxon>Fungi</taxon>
        <taxon>Dikarya</taxon>
        <taxon>Ascomycota</taxon>
        <taxon>Pezizomycotina</taxon>
        <taxon>Dothideomycetes</taxon>
        <taxon>Pleosporomycetidae</taxon>
        <taxon>Mytilinidiales</taxon>
        <taxon>Mytilinidiaceae</taxon>
        <taxon>Lophium</taxon>
    </lineage>
</organism>
<keyword evidence="3" id="KW-1185">Reference proteome</keyword>
<accession>A0A6A6QFF3</accession>
<dbReference type="EMBL" id="MU004196">
    <property type="protein sequence ID" value="KAF2491128.1"/>
    <property type="molecule type" value="Genomic_DNA"/>
</dbReference>